<feature type="compositionally biased region" description="Polar residues" evidence="6">
    <location>
        <begin position="134"/>
        <end position="148"/>
    </location>
</feature>
<keyword evidence="5" id="KW-0175">Coiled coil</keyword>
<dbReference type="InterPro" id="IPR047288">
    <property type="entry name" value="Tudor_SGF29_rpt1"/>
</dbReference>
<dbReference type="AlphaFoldDB" id="A0A3N4LMF2"/>
<dbReference type="GO" id="GO:0000124">
    <property type="term" value="C:SAGA complex"/>
    <property type="evidence" value="ECO:0007669"/>
    <property type="project" value="InterPro"/>
</dbReference>
<dbReference type="PANTHER" id="PTHR21539">
    <property type="entry name" value="SAGA-ASSOCIATED FACTOR 29"/>
    <property type="match status" value="1"/>
</dbReference>
<evidence type="ECO:0000256" key="5">
    <source>
        <dbReference type="SAM" id="Coils"/>
    </source>
</evidence>
<feature type="region of interest" description="Disordered" evidence="6">
    <location>
        <begin position="102"/>
        <end position="160"/>
    </location>
</feature>
<keyword evidence="3" id="KW-0804">Transcription</keyword>
<name>A0A3N4LMF2_9PEZI</name>
<feature type="compositionally biased region" description="Basic and acidic residues" evidence="6">
    <location>
        <begin position="151"/>
        <end position="160"/>
    </location>
</feature>
<gene>
    <name evidence="8" type="ORF">L211DRAFT_788273</name>
</gene>
<feature type="domain" description="SGF29 C-terminal" evidence="7">
    <location>
        <begin position="157"/>
        <end position="294"/>
    </location>
</feature>
<evidence type="ECO:0000256" key="6">
    <source>
        <dbReference type="SAM" id="MobiDB-lite"/>
    </source>
</evidence>
<dbReference type="InParanoid" id="A0A3N4LMF2"/>
<evidence type="ECO:0000256" key="4">
    <source>
        <dbReference type="ARBA" id="ARBA00023242"/>
    </source>
</evidence>
<dbReference type="Proteomes" id="UP000267821">
    <property type="component" value="Unassembled WGS sequence"/>
</dbReference>
<organism evidence="8 9">
    <name type="scientific">Terfezia boudieri ATCC MYA-4762</name>
    <dbReference type="NCBI Taxonomy" id="1051890"/>
    <lineage>
        <taxon>Eukaryota</taxon>
        <taxon>Fungi</taxon>
        <taxon>Dikarya</taxon>
        <taxon>Ascomycota</taxon>
        <taxon>Pezizomycotina</taxon>
        <taxon>Pezizomycetes</taxon>
        <taxon>Pezizales</taxon>
        <taxon>Pezizaceae</taxon>
        <taxon>Terfezia</taxon>
    </lineage>
</organism>
<dbReference type="OrthoDB" id="10265994at2759"/>
<dbReference type="PANTHER" id="PTHR21539:SF0">
    <property type="entry name" value="SAGA-ASSOCIATED FACTOR 29"/>
    <property type="match status" value="1"/>
</dbReference>
<proteinExistence type="predicted"/>
<protein>
    <recommendedName>
        <fullName evidence="7">SGF29 C-terminal domain-containing protein</fullName>
    </recommendedName>
</protein>
<dbReference type="FunFam" id="2.30.30.140:FF:000055">
    <property type="entry name" value="SAGA complex component"/>
    <property type="match status" value="1"/>
</dbReference>
<evidence type="ECO:0000259" key="7">
    <source>
        <dbReference type="PROSITE" id="PS51518"/>
    </source>
</evidence>
<dbReference type="CDD" id="cd20394">
    <property type="entry name" value="Tudor_SGF29_rpt2"/>
    <property type="match status" value="1"/>
</dbReference>
<dbReference type="CDD" id="cd20393">
    <property type="entry name" value="Tudor_SGF29_rpt1"/>
    <property type="match status" value="1"/>
</dbReference>
<dbReference type="PROSITE" id="PS51518">
    <property type="entry name" value="SGF29_C"/>
    <property type="match status" value="1"/>
</dbReference>
<keyword evidence="2" id="KW-0805">Transcription regulation</keyword>
<keyword evidence="4" id="KW-0539">Nucleus</keyword>
<dbReference type="EMBL" id="ML121550">
    <property type="protein sequence ID" value="RPB22679.1"/>
    <property type="molecule type" value="Genomic_DNA"/>
</dbReference>
<dbReference type="Pfam" id="PF07039">
    <property type="entry name" value="SGF29_Tudor"/>
    <property type="match status" value="1"/>
</dbReference>
<dbReference type="InterPro" id="IPR037802">
    <property type="entry name" value="SGF29"/>
</dbReference>
<dbReference type="InterPro" id="IPR047287">
    <property type="entry name" value="Tudor_SGF29_rpt2"/>
</dbReference>
<reference evidence="8 9" key="1">
    <citation type="journal article" date="2018" name="Nat. Ecol. Evol.">
        <title>Pezizomycetes genomes reveal the molecular basis of ectomycorrhizal truffle lifestyle.</title>
        <authorList>
            <person name="Murat C."/>
            <person name="Payen T."/>
            <person name="Noel B."/>
            <person name="Kuo A."/>
            <person name="Morin E."/>
            <person name="Chen J."/>
            <person name="Kohler A."/>
            <person name="Krizsan K."/>
            <person name="Balestrini R."/>
            <person name="Da Silva C."/>
            <person name="Montanini B."/>
            <person name="Hainaut M."/>
            <person name="Levati E."/>
            <person name="Barry K.W."/>
            <person name="Belfiori B."/>
            <person name="Cichocki N."/>
            <person name="Clum A."/>
            <person name="Dockter R.B."/>
            <person name="Fauchery L."/>
            <person name="Guy J."/>
            <person name="Iotti M."/>
            <person name="Le Tacon F."/>
            <person name="Lindquist E.A."/>
            <person name="Lipzen A."/>
            <person name="Malagnac F."/>
            <person name="Mello A."/>
            <person name="Molinier V."/>
            <person name="Miyauchi S."/>
            <person name="Poulain J."/>
            <person name="Riccioni C."/>
            <person name="Rubini A."/>
            <person name="Sitrit Y."/>
            <person name="Splivallo R."/>
            <person name="Traeger S."/>
            <person name="Wang M."/>
            <person name="Zifcakova L."/>
            <person name="Wipf D."/>
            <person name="Zambonelli A."/>
            <person name="Paolocci F."/>
            <person name="Nowrousian M."/>
            <person name="Ottonello S."/>
            <person name="Baldrian P."/>
            <person name="Spatafora J.W."/>
            <person name="Henrissat B."/>
            <person name="Nagy L.G."/>
            <person name="Aury J.M."/>
            <person name="Wincker P."/>
            <person name="Grigoriev I.V."/>
            <person name="Bonfante P."/>
            <person name="Martin F.M."/>
        </authorList>
    </citation>
    <scope>NUCLEOTIDE SEQUENCE [LARGE SCALE GENOMIC DNA]</scope>
    <source>
        <strain evidence="8 9">ATCC MYA-4762</strain>
    </source>
</reference>
<evidence type="ECO:0000256" key="2">
    <source>
        <dbReference type="ARBA" id="ARBA00023015"/>
    </source>
</evidence>
<feature type="compositionally biased region" description="Basic and acidic residues" evidence="6">
    <location>
        <begin position="11"/>
        <end position="20"/>
    </location>
</feature>
<sequence length="294" mass="32487">MGGRNRPRAGVQKDDADSHEESIIWTKIVNELKNLHTLSIKVDNAEAKITQEERNAEDPTSQELSRLLAQYSDLLELVESLEKQLSSTSEDTILLLALRTATEGGDRATETKRKKRKLDDDNPPTPMYSRTKMARSNSAAPNANTLPNPSKPDRGGDRDSIANDRAVAYRLPKQKGGGQEGEFIQCIIIDITGEGGKRRYTIQDPEPDEAGGLGLVYKATANSLIPIPKDSIGLPSYPVGKQVLAMYPETTMFYRAEVMGTKRDGTCRLKFEGEEEVGKETEVERRLVLDVGGR</sequence>
<evidence type="ECO:0000256" key="3">
    <source>
        <dbReference type="ARBA" id="ARBA00023163"/>
    </source>
</evidence>
<dbReference type="Gene3D" id="2.30.30.140">
    <property type="match status" value="1"/>
</dbReference>
<evidence type="ECO:0000313" key="9">
    <source>
        <dbReference type="Proteomes" id="UP000267821"/>
    </source>
</evidence>
<dbReference type="GO" id="GO:0005634">
    <property type="term" value="C:nucleus"/>
    <property type="evidence" value="ECO:0007669"/>
    <property type="project" value="UniProtKB-SubCell"/>
</dbReference>
<feature type="coiled-coil region" evidence="5">
    <location>
        <begin position="35"/>
        <end position="91"/>
    </location>
</feature>
<keyword evidence="9" id="KW-1185">Reference proteome</keyword>
<accession>A0A3N4LMF2</accession>
<dbReference type="STRING" id="1051890.A0A3N4LMF2"/>
<evidence type="ECO:0000313" key="8">
    <source>
        <dbReference type="EMBL" id="RPB22679.1"/>
    </source>
</evidence>
<comment type="subcellular location">
    <subcellularLocation>
        <location evidence="1">Nucleus</location>
    </subcellularLocation>
</comment>
<evidence type="ECO:0000256" key="1">
    <source>
        <dbReference type="ARBA" id="ARBA00004123"/>
    </source>
</evidence>
<dbReference type="InterPro" id="IPR010750">
    <property type="entry name" value="SGF29_tudor-like_dom"/>
</dbReference>
<dbReference type="FunCoup" id="A0A3N4LMF2">
    <property type="interactions" value="317"/>
</dbReference>
<feature type="region of interest" description="Disordered" evidence="6">
    <location>
        <begin position="1"/>
        <end position="20"/>
    </location>
</feature>